<organism evidence="9 10">
    <name type="scientific">Zophobas morio</name>
    <dbReference type="NCBI Taxonomy" id="2755281"/>
    <lineage>
        <taxon>Eukaryota</taxon>
        <taxon>Metazoa</taxon>
        <taxon>Ecdysozoa</taxon>
        <taxon>Arthropoda</taxon>
        <taxon>Hexapoda</taxon>
        <taxon>Insecta</taxon>
        <taxon>Pterygota</taxon>
        <taxon>Neoptera</taxon>
        <taxon>Endopterygota</taxon>
        <taxon>Coleoptera</taxon>
        <taxon>Polyphaga</taxon>
        <taxon>Cucujiformia</taxon>
        <taxon>Tenebrionidae</taxon>
        <taxon>Zophobas</taxon>
    </lineage>
</organism>
<dbReference type="InterPro" id="IPR050346">
    <property type="entry name" value="FMO-like"/>
</dbReference>
<evidence type="ECO:0000256" key="4">
    <source>
        <dbReference type="ARBA" id="ARBA00022827"/>
    </source>
</evidence>
<keyword evidence="5" id="KW-0521">NADP</keyword>
<evidence type="ECO:0000256" key="3">
    <source>
        <dbReference type="ARBA" id="ARBA00022630"/>
    </source>
</evidence>
<dbReference type="InterPro" id="IPR000960">
    <property type="entry name" value="Flavin_mOase"/>
</dbReference>
<dbReference type="PIRSF" id="PIRSF000332">
    <property type="entry name" value="FMO"/>
    <property type="match status" value="1"/>
</dbReference>
<dbReference type="Pfam" id="PF00743">
    <property type="entry name" value="FMO-like"/>
    <property type="match status" value="2"/>
</dbReference>
<comment type="caution">
    <text evidence="9">The sequence shown here is derived from an EMBL/GenBank/DDBJ whole genome shotgun (WGS) entry which is preliminary data.</text>
</comment>
<dbReference type="InterPro" id="IPR020946">
    <property type="entry name" value="Flavin_mOase-like"/>
</dbReference>
<dbReference type="InterPro" id="IPR036188">
    <property type="entry name" value="FAD/NAD-bd_sf"/>
</dbReference>
<dbReference type="PANTHER" id="PTHR23023">
    <property type="entry name" value="DIMETHYLANILINE MONOOXYGENASE"/>
    <property type="match status" value="1"/>
</dbReference>
<evidence type="ECO:0000256" key="2">
    <source>
        <dbReference type="ARBA" id="ARBA00009183"/>
    </source>
</evidence>
<evidence type="ECO:0000256" key="1">
    <source>
        <dbReference type="ARBA" id="ARBA00001974"/>
    </source>
</evidence>
<evidence type="ECO:0000256" key="6">
    <source>
        <dbReference type="ARBA" id="ARBA00023002"/>
    </source>
</evidence>
<dbReference type="EC" id="1.-.-.-" evidence="8"/>
<evidence type="ECO:0000256" key="7">
    <source>
        <dbReference type="ARBA" id="ARBA00023033"/>
    </source>
</evidence>
<comment type="cofactor">
    <cofactor evidence="1 8">
        <name>FAD</name>
        <dbReference type="ChEBI" id="CHEBI:57692"/>
    </cofactor>
</comment>
<dbReference type="Gene3D" id="3.50.50.60">
    <property type="entry name" value="FAD/NAD(P)-binding domain"/>
    <property type="match status" value="2"/>
</dbReference>
<evidence type="ECO:0000256" key="8">
    <source>
        <dbReference type="RuleBase" id="RU361177"/>
    </source>
</evidence>
<dbReference type="FunFam" id="3.50.50.60:FF:000138">
    <property type="entry name" value="Flavin-containing monooxygenase"/>
    <property type="match status" value="1"/>
</dbReference>
<dbReference type="GO" id="GO:0050661">
    <property type="term" value="F:NADP binding"/>
    <property type="evidence" value="ECO:0007669"/>
    <property type="project" value="InterPro"/>
</dbReference>
<dbReference type="GO" id="GO:0050660">
    <property type="term" value="F:flavin adenine dinucleotide binding"/>
    <property type="evidence" value="ECO:0007669"/>
    <property type="project" value="InterPro"/>
</dbReference>
<evidence type="ECO:0000313" key="10">
    <source>
        <dbReference type="Proteomes" id="UP001168821"/>
    </source>
</evidence>
<dbReference type="EMBL" id="JALNTZ010000006">
    <property type="protein sequence ID" value="KAJ3648320.1"/>
    <property type="molecule type" value="Genomic_DNA"/>
</dbReference>
<evidence type="ECO:0000313" key="9">
    <source>
        <dbReference type="EMBL" id="KAJ3648320.1"/>
    </source>
</evidence>
<keyword evidence="3 8" id="KW-0285">Flavoprotein</keyword>
<dbReference type="AlphaFoldDB" id="A0AA38M974"/>
<keyword evidence="10" id="KW-1185">Reference proteome</keyword>
<dbReference type="Proteomes" id="UP001168821">
    <property type="component" value="Unassembled WGS sequence"/>
</dbReference>
<accession>A0AA38M974</accession>
<dbReference type="SUPFAM" id="SSF51905">
    <property type="entry name" value="FAD/NAD(P)-binding domain"/>
    <property type="match status" value="2"/>
</dbReference>
<dbReference type="GO" id="GO:0004499">
    <property type="term" value="F:N,N-dimethylaniline monooxygenase activity"/>
    <property type="evidence" value="ECO:0007669"/>
    <property type="project" value="InterPro"/>
</dbReference>
<keyword evidence="6 8" id="KW-0560">Oxidoreductase</keyword>
<reference evidence="9" key="1">
    <citation type="journal article" date="2023" name="G3 (Bethesda)">
        <title>Whole genome assemblies of Zophobas morio and Tenebrio molitor.</title>
        <authorList>
            <person name="Kaur S."/>
            <person name="Stinson S.A."/>
            <person name="diCenzo G.C."/>
        </authorList>
    </citation>
    <scope>NUCLEOTIDE SEQUENCE</scope>
    <source>
        <strain evidence="9">QUZm001</strain>
    </source>
</reference>
<sequence length="405" mass="46148">MKIAIVGAGPAGLCAGRHCLKENFSVDIFEQTGLIGGTWNYVACTGYDEDGIPVHSSMYKDLKANLPKQLMSYEDLPYKVYQESYISQEQVLDYIKTYSKKFRLEDHVKFFKRVVNVEPQGNTWLIEFEDVRNNRREVQFYDAVMICNGHYKDAIIPEISGICSFQGDISHSCHYRTHEIYKGKRVLIIGAGTSGCDISGKISSVADKVYVSCKSKPFFPLPDSACEKPLVKEIDGNTAVFTDGTSAKIDAILYCTGYRYSFPFLSKKCGINVTDKNVHPLYKQIISIEHPTLAFIGVPLLTCYFPLFDIQARFFLSTLNGHYKLPSKEEILQRLNHPVASKPSRPLTKYHVLGEATADYFEKLATEANIKRIPPVISKLFIYVMMRRCVNERFRIIDDERWEKL</sequence>
<proteinExistence type="inferred from homology"/>
<keyword evidence="4 8" id="KW-0274">FAD</keyword>
<dbReference type="PRINTS" id="PR00370">
    <property type="entry name" value="FMOXYGENASE"/>
</dbReference>
<protein>
    <recommendedName>
        <fullName evidence="8">Flavin-containing monooxygenase</fullName>
        <ecNumber evidence="8">1.-.-.-</ecNumber>
    </recommendedName>
</protein>
<evidence type="ECO:0000256" key="5">
    <source>
        <dbReference type="ARBA" id="ARBA00022857"/>
    </source>
</evidence>
<comment type="similarity">
    <text evidence="2 8">Belongs to the FMO family.</text>
</comment>
<name>A0AA38M974_9CUCU</name>
<gene>
    <name evidence="9" type="ORF">Zmor_020131</name>
</gene>
<keyword evidence="7 8" id="KW-0503">Monooxygenase</keyword>